<gene>
    <name evidence="1" type="ORF">L6164_015239</name>
</gene>
<protein>
    <submittedName>
        <fullName evidence="1">Uncharacterized protein</fullName>
    </submittedName>
</protein>
<accession>A0ACB9NNP3</accession>
<name>A0ACB9NNP3_BAUVA</name>
<reference evidence="1 2" key="1">
    <citation type="journal article" date="2022" name="DNA Res.">
        <title>Chromosomal-level genome assembly of the orchid tree Bauhinia variegata (Leguminosae; Cercidoideae) supports the allotetraploid origin hypothesis of Bauhinia.</title>
        <authorList>
            <person name="Zhong Y."/>
            <person name="Chen Y."/>
            <person name="Zheng D."/>
            <person name="Pang J."/>
            <person name="Liu Y."/>
            <person name="Luo S."/>
            <person name="Meng S."/>
            <person name="Qian L."/>
            <person name="Wei D."/>
            <person name="Dai S."/>
            <person name="Zhou R."/>
        </authorList>
    </citation>
    <scope>NUCLEOTIDE SEQUENCE [LARGE SCALE GENOMIC DNA]</scope>
    <source>
        <strain evidence="1">BV-YZ2020</strain>
    </source>
</reference>
<evidence type="ECO:0000313" key="2">
    <source>
        <dbReference type="Proteomes" id="UP000828941"/>
    </source>
</evidence>
<sequence length="731" mass="77935">MGAADSRNDSLRDDHAQILTALLKRNEKALVRNYKYGFSGFAARLSNKEARLIAKYPGVVSVFPDPVLKLHTTRSWEFLKYPTDVKIDDSVNGNGDDSIIGILDTGIWPESASFTDKGMTPVPSRWKGTCMKAKDFYSTHCNRKLIGARYYNDPQGEDDDSGTPRDTVGHGTHVASTAAGSTVADASYYGLAQGIAKGGSPGSRVAMYRVCSLFGCRGSAILAAFDDAIADGVDVLSLSLGSPAVVRPQVTEDPVAIGAFHAVEHGIIVVCSAGNDGPYSNTVVNDAPWLLTVAAATIDRDFESNVVLGGNKKVIVKGEGINFSPLSKTPTYSLAYGESAKTESAQLVEARNCHPGALDENKIKGKIVLCEDNKDEYSISSKIDAVREAQGVGIITVNDQTRAVASAYRTFPATVISSKDATTILQYLNSTSNPLATILATESVTNYKPAPRVAYFSSRGPSTLSRNILKPDIAAPGVDIIAAWIGNDTDLAPSGKQPPQFNVISGTSMACPHVSGVAATVKSRYPTWSPAAIKSAIITTATQKDNLKASITTDSGLIATPYDYGAGELTTTGPLQPGLVYEITTTDYLNYLCFIGLDITRIKVISKTVPEGFTCPKDSNVDMISNINYPSIAISNFNAKETKNVTRTVSNVGGDDQTVYSSVVDAPSGVTVKVTPDKLQFTKSSNKLSYQVVFSLTSTLKEDAFGSITWTNGKHTVRSPFVLSGKSNNHE</sequence>
<keyword evidence="2" id="KW-1185">Reference proteome</keyword>
<evidence type="ECO:0000313" key="1">
    <source>
        <dbReference type="EMBL" id="KAI4336751.1"/>
    </source>
</evidence>
<organism evidence="1 2">
    <name type="scientific">Bauhinia variegata</name>
    <name type="common">Purple orchid tree</name>
    <name type="synonym">Phanera variegata</name>
    <dbReference type="NCBI Taxonomy" id="167791"/>
    <lineage>
        <taxon>Eukaryota</taxon>
        <taxon>Viridiplantae</taxon>
        <taxon>Streptophyta</taxon>
        <taxon>Embryophyta</taxon>
        <taxon>Tracheophyta</taxon>
        <taxon>Spermatophyta</taxon>
        <taxon>Magnoliopsida</taxon>
        <taxon>eudicotyledons</taxon>
        <taxon>Gunneridae</taxon>
        <taxon>Pentapetalae</taxon>
        <taxon>rosids</taxon>
        <taxon>fabids</taxon>
        <taxon>Fabales</taxon>
        <taxon>Fabaceae</taxon>
        <taxon>Cercidoideae</taxon>
        <taxon>Cercideae</taxon>
        <taxon>Bauhiniinae</taxon>
        <taxon>Bauhinia</taxon>
    </lineage>
</organism>
<dbReference type="Proteomes" id="UP000828941">
    <property type="component" value="Chromosome 6"/>
</dbReference>
<comment type="caution">
    <text evidence="1">The sequence shown here is derived from an EMBL/GenBank/DDBJ whole genome shotgun (WGS) entry which is preliminary data.</text>
</comment>
<proteinExistence type="predicted"/>
<dbReference type="EMBL" id="CM039431">
    <property type="protein sequence ID" value="KAI4336751.1"/>
    <property type="molecule type" value="Genomic_DNA"/>
</dbReference>